<evidence type="ECO:0000256" key="3">
    <source>
        <dbReference type="ARBA" id="ARBA00022448"/>
    </source>
</evidence>
<sequence length="457" mass="50029">MPIEVLDNDLTEQRLNQLNHALGSGMFVHVRNMLHDMAASDIAHVLESSPPQTRQILWQLIDQEQAGEILEELPEDMKDHLIRLMTPERLAKATAGMDTDDLAYILRSLPDAMFRQVLQSMSAQDRSRVEQALSYPEETAGGIMNTDTVTLRPDVNIDVILRYLRLRGELPEATDTLYVVDKRDHLLGGIRITDLLTCNPNASVREIMDAELEGIPVSMSDTEVSQLFERHDWVSAPVVDEEGKLLGRITIDDVVDVIREDAEHSMMGMAGMDDDEDTFGPVVKSTLRRSVWLTINLFAALLAASVSNMFEGTLEKFATIAVLMTIVPSMGGVAGNQTLALVIRGIALGHVGQSNSRWLIGKELAIGFLNGVMWSILVFLAVWAWKGDMALGGLIGGAMLINMTIAGLAGASIPLILKRFNIDPALAGGMVLTTVTDVIGLFAFLGLATLFLMNHAM</sequence>
<evidence type="ECO:0000313" key="12">
    <source>
        <dbReference type="Proteomes" id="UP001202831"/>
    </source>
</evidence>
<evidence type="ECO:0000313" key="11">
    <source>
        <dbReference type="EMBL" id="MCL2914448.1"/>
    </source>
</evidence>
<keyword evidence="7 9" id="KW-0472">Membrane</keyword>
<keyword evidence="3 9" id="KW-0813">Transport</keyword>
<feature type="transmembrane region" description="Helical" evidence="9">
    <location>
        <begin position="364"/>
        <end position="385"/>
    </location>
</feature>
<dbReference type="CDD" id="cd04606">
    <property type="entry name" value="CBS_pair_Mg_transporter"/>
    <property type="match status" value="1"/>
</dbReference>
<dbReference type="PROSITE" id="PS51371">
    <property type="entry name" value="CBS"/>
    <property type="match status" value="2"/>
</dbReference>
<feature type="domain" description="CBS" evidence="10">
    <location>
        <begin position="208"/>
        <end position="266"/>
    </location>
</feature>
<keyword evidence="8" id="KW-0129">CBS domain</keyword>
<keyword evidence="6 9" id="KW-1133">Transmembrane helix</keyword>
<evidence type="ECO:0000256" key="9">
    <source>
        <dbReference type="RuleBase" id="RU362011"/>
    </source>
</evidence>
<evidence type="ECO:0000256" key="6">
    <source>
        <dbReference type="ARBA" id="ARBA00022989"/>
    </source>
</evidence>
<dbReference type="InterPro" id="IPR006667">
    <property type="entry name" value="SLC41_membr_dom"/>
</dbReference>
<dbReference type="InterPro" id="IPR006669">
    <property type="entry name" value="MgtE_transporter"/>
</dbReference>
<protein>
    <recommendedName>
        <fullName evidence="9">Magnesium transporter MgtE</fullName>
    </recommendedName>
</protein>
<evidence type="ECO:0000259" key="10">
    <source>
        <dbReference type="PROSITE" id="PS51371"/>
    </source>
</evidence>
<dbReference type="EMBL" id="JAKIKT010000004">
    <property type="protein sequence ID" value="MCL2914448.1"/>
    <property type="molecule type" value="Genomic_DNA"/>
</dbReference>
<feature type="transmembrane region" description="Helical" evidence="9">
    <location>
        <begin position="391"/>
        <end position="417"/>
    </location>
</feature>
<keyword evidence="12" id="KW-1185">Reference proteome</keyword>
<accession>A0ABT0N7N5</accession>
<comment type="function">
    <text evidence="9">Acts as a magnesium transporter.</text>
</comment>
<comment type="caution">
    <text evidence="11">The sequence shown here is derived from an EMBL/GenBank/DDBJ whole genome shotgun (WGS) entry which is preliminary data.</text>
</comment>
<dbReference type="InterPro" id="IPR006668">
    <property type="entry name" value="Mg_transptr_MgtE_intracell_dom"/>
</dbReference>
<dbReference type="SUPFAM" id="SSF54631">
    <property type="entry name" value="CBS-domain pair"/>
    <property type="match status" value="1"/>
</dbReference>
<feature type="transmembrane region" description="Helical" evidence="9">
    <location>
        <begin position="316"/>
        <end position="343"/>
    </location>
</feature>
<dbReference type="SUPFAM" id="SSF158791">
    <property type="entry name" value="MgtE N-terminal domain-like"/>
    <property type="match status" value="1"/>
</dbReference>
<dbReference type="Gene3D" id="3.10.580.10">
    <property type="entry name" value="CBS-domain"/>
    <property type="match status" value="1"/>
</dbReference>
<dbReference type="PANTHER" id="PTHR43773">
    <property type="entry name" value="MAGNESIUM TRANSPORTER MGTE"/>
    <property type="match status" value="1"/>
</dbReference>
<comment type="similarity">
    <text evidence="2 9">Belongs to the SLC41A transporter family.</text>
</comment>
<dbReference type="SMART" id="SM00116">
    <property type="entry name" value="CBS"/>
    <property type="match status" value="2"/>
</dbReference>
<evidence type="ECO:0000256" key="4">
    <source>
        <dbReference type="ARBA" id="ARBA00022692"/>
    </source>
</evidence>
<keyword evidence="5 9" id="KW-0460">Magnesium</keyword>
<dbReference type="InterPro" id="IPR000644">
    <property type="entry name" value="CBS_dom"/>
</dbReference>
<dbReference type="Pfam" id="PF03448">
    <property type="entry name" value="MgtE_N"/>
    <property type="match status" value="1"/>
</dbReference>
<organism evidence="11 12">
    <name type="scientific">Shewanella corallii</name>
    <dbReference type="NCBI Taxonomy" id="560080"/>
    <lineage>
        <taxon>Bacteria</taxon>
        <taxon>Pseudomonadati</taxon>
        <taxon>Pseudomonadota</taxon>
        <taxon>Gammaproteobacteria</taxon>
        <taxon>Alteromonadales</taxon>
        <taxon>Shewanellaceae</taxon>
        <taxon>Shewanella</taxon>
    </lineage>
</organism>
<evidence type="ECO:0000256" key="7">
    <source>
        <dbReference type="ARBA" id="ARBA00023136"/>
    </source>
</evidence>
<dbReference type="Gene3D" id="1.25.60.10">
    <property type="entry name" value="MgtE N-terminal domain-like"/>
    <property type="match status" value="1"/>
</dbReference>
<name>A0ABT0N7N5_9GAMM</name>
<dbReference type="Proteomes" id="UP001202831">
    <property type="component" value="Unassembled WGS sequence"/>
</dbReference>
<dbReference type="PANTHER" id="PTHR43773:SF1">
    <property type="entry name" value="MAGNESIUM TRANSPORTER MGTE"/>
    <property type="match status" value="1"/>
</dbReference>
<dbReference type="Pfam" id="PF00571">
    <property type="entry name" value="CBS"/>
    <property type="match status" value="2"/>
</dbReference>
<dbReference type="InterPro" id="IPR036739">
    <property type="entry name" value="SLC41_membr_dom_sf"/>
</dbReference>
<evidence type="ECO:0000256" key="8">
    <source>
        <dbReference type="PROSITE-ProRule" id="PRU00703"/>
    </source>
</evidence>
<dbReference type="SUPFAM" id="SSF161093">
    <property type="entry name" value="MgtE membrane domain-like"/>
    <property type="match status" value="1"/>
</dbReference>
<dbReference type="NCBIfam" id="TIGR00400">
    <property type="entry name" value="mgtE"/>
    <property type="match status" value="1"/>
</dbReference>
<feature type="transmembrane region" description="Helical" evidence="9">
    <location>
        <begin position="291"/>
        <end position="310"/>
    </location>
</feature>
<feature type="domain" description="CBS" evidence="10">
    <location>
        <begin position="144"/>
        <end position="207"/>
    </location>
</feature>
<dbReference type="Gene3D" id="1.10.357.20">
    <property type="entry name" value="SLC41 divalent cation transporters, integral membrane domain"/>
    <property type="match status" value="1"/>
</dbReference>
<keyword evidence="4 9" id="KW-0812">Transmembrane</keyword>
<evidence type="ECO:0000256" key="2">
    <source>
        <dbReference type="ARBA" id="ARBA00009749"/>
    </source>
</evidence>
<gene>
    <name evidence="11" type="primary">mgtE</name>
    <name evidence="11" type="ORF">L2725_11800</name>
</gene>
<dbReference type="SMART" id="SM00924">
    <property type="entry name" value="MgtE_N"/>
    <property type="match status" value="1"/>
</dbReference>
<dbReference type="InterPro" id="IPR038076">
    <property type="entry name" value="MgtE_N_sf"/>
</dbReference>
<evidence type="ECO:0000256" key="1">
    <source>
        <dbReference type="ARBA" id="ARBA00004141"/>
    </source>
</evidence>
<dbReference type="Pfam" id="PF01769">
    <property type="entry name" value="MgtE"/>
    <property type="match status" value="1"/>
</dbReference>
<dbReference type="InterPro" id="IPR046342">
    <property type="entry name" value="CBS_dom_sf"/>
</dbReference>
<reference evidence="11 12" key="1">
    <citation type="submission" date="2022-01" db="EMBL/GenBank/DDBJ databases">
        <title>Whole genome-based taxonomy of the Shewanellaceae.</title>
        <authorList>
            <person name="Martin-Rodriguez A.J."/>
        </authorList>
    </citation>
    <scope>NUCLEOTIDE SEQUENCE [LARGE SCALE GENOMIC DNA]</scope>
    <source>
        <strain evidence="11 12">DSM 21332</strain>
    </source>
</reference>
<dbReference type="RefSeq" id="WP_249249128.1">
    <property type="nucleotide sequence ID" value="NZ_JAKIKT010000004.1"/>
</dbReference>
<feature type="transmembrane region" description="Helical" evidence="9">
    <location>
        <begin position="429"/>
        <end position="453"/>
    </location>
</feature>
<keyword evidence="9" id="KW-0479">Metal-binding</keyword>
<proteinExistence type="inferred from homology"/>
<evidence type="ECO:0000256" key="5">
    <source>
        <dbReference type="ARBA" id="ARBA00022842"/>
    </source>
</evidence>
<comment type="subunit">
    <text evidence="9">Homodimer.</text>
</comment>
<comment type="subcellular location">
    <subcellularLocation>
        <location evidence="9">Cell membrane</location>
        <topology evidence="9">Multi-pass membrane protein</topology>
    </subcellularLocation>
    <subcellularLocation>
        <location evidence="1">Membrane</location>
        <topology evidence="1">Multi-pass membrane protein</topology>
    </subcellularLocation>
</comment>
<keyword evidence="9" id="KW-1003">Cell membrane</keyword>